<evidence type="ECO:0000313" key="5">
    <source>
        <dbReference type="Proteomes" id="UP000782519"/>
    </source>
</evidence>
<proteinExistence type="predicted"/>
<keyword evidence="1" id="KW-0808">Transferase</keyword>
<dbReference type="AlphaFoldDB" id="A0A933RUJ7"/>
<dbReference type="PANTHER" id="PTHR46401">
    <property type="entry name" value="GLYCOSYLTRANSFERASE WBBK-RELATED"/>
    <property type="match status" value="1"/>
</dbReference>
<dbReference type="Pfam" id="PF13439">
    <property type="entry name" value="Glyco_transf_4"/>
    <property type="match status" value="1"/>
</dbReference>
<dbReference type="InterPro" id="IPR001296">
    <property type="entry name" value="Glyco_trans_1"/>
</dbReference>
<name>A0A933RUJ7_RHOPL</name>
<dbReference type="InterPro" id="IPR028098">
    <property type="entry name" value="Glyco_trans_4-like_N"/>
</dbReference>
<feature type="domain" description="Glycosyltransferase subfamily 4-like N-terminal" evidence="3">
    <location>
        <begin position="15"/>
        <end position="174"/>
    </location>
</feature>
<accession>A0A933RUJ7</accession>
<dbReference type="CDD" id="cd03809">
    <property type="entry name" value="GT4_MtfB-like"/>
    <property type="match status" value="1"/>
</dbReference>
<dbReference type="EMBL" id="JACRJB010000010">
    <property type="protein sequence ID" value="MBI5128469.1"/>
    <property type="molecule type" value="Genomic_DNA"/>
</dbReference>
<evidence type="ECO:0000259" key="2">
    <source>
        <dbReference type="Pfam" id="PF00534"/>
    </source>
</evidence>
<comment type="caution">
    <text evidence="4">The sequence shown here is derived from an EMBL/GenBank/DDBJ whole genome shotgun (WGS) entry which is preliminary data.</text>
</comment>
<gene>
    <name evidence="4" type="ORF">HZA66_03420</name>
</gene>
<evidence type="ECO:0000313" key="4">
    <source>
        <dbReference type="EMBL" id="MBI5128469.1"/>
    </source>
</evidence>
<dbReference type="GO" id="GO:0016757">
    <property type="term" value="F:glycosyltransferase activity"/>
    <property type="evidence" value="ECO:0007669"/>
    <property type="project" value="InterPro"/>
</dbReference>
<evidence type="ECO:0000256" key="1">
    <source>
        <dbReference type="ARBA" id="ARBA00022679"/>
    </source>
</evidence>
<dbReference type="Pfam" id="PF00534">
    <property type="entry name" value="Glycos_transf_1"/>
    <property type="match status" value="1"/>
</dbReference>
<evidence type="ECO:0000259" key="3">
    <source>
        <dbReference type="Pfam" id="PF13439"/>
    </source>
</evidence>
<dbReference type="Gene3D" id="3.40.50.2000">
    <property type="entry name" value="Glycogen Phosphorylase B"/>
    <property type="match status" value="2"/>
</dbReference>
<dbReference type="PANTHER" id="PTHR46401:SF2">
    <property type="entry name" value="GLYCOSYLTRANSFERASE WBBK-RELATED"/>
    <property type="match status" value="1"/>
</dbReference>
<protein>
    <submittedName>
        <fullName evidence="4">Glycosyltransferase family 4 protein</fullName>
    </submittedName>
</protein>
<feature type="domain" description="Glycosyl transferase family 1" evidence="2">
    <location>
        <begin position="189"/>
        <end position="345"/>
    </location>
</feature>
<organism evidence="4 5">
    <name type="scientific">Rhodopseudomonas palustris</name>
    <dbReference type="NCBI Taxonomy" id="1076"/>
    <lineage>
        <taxon>Bacteria</taxon>
        <taxon>Pseudomonadati</taxon>
        <taxon>Pseudomonadota</taxon>
        <taxon>Alphaproteobacteria</taxon>
        <taxon>Hyphomicrobiales</taxon>
        <taxon>Nitrobacteraceae</taxon>
        <taxon>Rhodopseudomonas</taxon>
    </lineage>
</organism>
<sequence length="379" mass="41289">MGIALSANFIRPGRVGGVEQAFYNLVLGLLDCGANTTIVGGEGRLARGMKENLVARGAIVDSKAFVNNRFLAEEMFAATESRDFVGTVFPNYYLPMTKNRRLGTTITIVHDLQHLHFPQNFSLAKRLWLEKCIPHALRASDIVVCISDATRVDVEANYGAGRSRIVTIPNAVDWSRLEIRDGGAQPETVEHPYVLSVAHHFAHKNLDTLIRAVGEISKTRDDLKLVLVGQLSNALGSGSYSNRLTETIREGQLENVVRFTGLIDDATLGRLYRSAAVFCSPSLFEGFGLPAVEAIGLGVPTIVSGIESLKEVTLGRAEYVSNPLSVDEWSARISRAIEDPKNEHDRQLDAARVRAAYSRSVIAQKYLSLLGAGNKGTVG</sequence>
<dbReference type="SUPFAM" id="SSF53756">
    <property type="entry name" value="UDP-Glycosyltransferase/glycogen phosphorylase"/>
    <property type="match status" value="1"/>
</dbReference>
<dbReference type="Proteomes" id="UP000782519">
    <property type="component" value="Unassembled WGS sequence"/>
</dbReference>
<reference evidence="4" key="1">
    <citation type="submission" date="2020-07" db="EMBL/GenBank/DDBJ databases">
        <title>Huge and variable diversity of episymbiotic CPR bacteria and DPANN archaea in groundwater ecosystems.</title>
        <authorList>
            <person name="He C.Y."/>
            <person name="Keren R."/>
            <person name="Whittaker M."/>
            <person name="Farag I.F."/>
            <person name="Doudna J."/>
            <person name="Cate J.H.D."/>
            <person name="Banfield J.F."/>
        </authorList>
    </citation>
    <scope>NUCLEOTIDE SEQUENCE</scope>
    <source>
        <strain evidence="4">NC_groundwater_1818_Pr3_B-0.1um_66_35</strain>
    </source>
</reference>